<evidence type="ECO:0000313" key="2">
    <source>
        <dbReference type="EMBL" id="KAH7254259.1"/>
    </source>
</evidence>
<dbReference type="GeneID" id="70217578"/>
<sequence length="407" mass="45451">TTTMSCPLQISTSSAEMPMPGGALQKDMIRALASPMSIYDIDRTALQAIVSGTVAYTAMMKQSKWLQMPTEPEGKVPGIYVIGLRRSLKDGKFLNIIETERLIDGLRRYVKGARLCRTNQSQDSLDWADKELVKWVSTVDWQGGYNLRPDSMPSPQSIQSDGEFSKIEALISSFELRCDRQLDPTGKVRQAQSPLYVGCSIDLRERTSKYKLHSRGGILNVNKPLCLVVNILSALDRPVELSVQVVVRTWEGIPLPVAERLITTVACSFVYQHGFNAVEAGGTGFSKPAGTSHVLEKSAELLFGHQDTMKQNLEATIAEIDKRADFLETLDYVNNKGEELVKEADDLAAKGSNHQGDTFQSLEKAMIARKEEMQKQIERLDKRRKQKELLVQMTQLRLGQRTVDDAE</sequence>
<feature type="coiled-coil region" evidence="1">
    <location>
        <begin position="363"/>
        <end position="390"/>
    </location>
</feature>
<comment type="caution">
    <text evidence="2">The sequence shown here is derived from an EMBL/GenBank/DDBJ whole genome shotgun (WGS) entry which is preliminary data.</text>
</comment>
<name>A0A9P9HD19_FUSRE</name>
<dbReference type="EMBL" id="JAGMUX010000007">
    <property type="protein sequence ID" value="KAH7254259.1"/>
    <property type="molecule type" value="Genomic_DNA"/>
</dbReference>
<keyword evidence="1" id="KW-0175">Coiled coil</keyword>
<reference evidence="2" key="1">
    <citation type="journal article" date="2021" name="Nat. Commun.">
        <title>Genetic determinants of endophytism in the Arabidopsis root mycobiome.</title>
        <authorList>
            <person name="Mesny F."/>
            <person name="Miyauchi S."/>
            <person name="Thiergart T."/>
            <person name="Pickel B."/>
            <person name="Atanasova L."/>
            <person name="Karlsson M."/>
            <person name="Huettel B."/>
            <person name="Barry K.W."/>
            <person name="Haridas S."/>
            <person name="Chen C."/>
            <person name="Bauer D."/>
            <person name="Andreopoulos W."/>
            <person name="Pangilinan J."/>
            <person name="LaButti K."/>
            <person name="Riley R."/>
            <person name="Lipzen A."/>
            <person name="Clum A."/>
            <person name="Drula E."/>
            <person name="Henrissat B."/>
            <person name="Kohler A."/>
            <person name="Grigoriev I.V."/>
            <person name="Martin F.M."/>
            <person name="Hacquard S."/>
        </authorList>
    </citation>
    <scope>NUCLEOTIDE SEQUENCE</scope>
    <source>
        <strain evidence="2">MPI-CAGE-AT-0023</strain>
    </source>
</reference>
<evidence type="ECO:0000313" key="3">
    <source>
        <dbReference type="Proteomes" id="UP000720189"/>
    </source>
</evidence>
<feature type="non-terminal residue" evidence="2">
    <location>
        <position position="407"/>
    </location>
</feature>
<dbReference type="AlphaFoldDB" id="A0A9P9HD19"/>
<accession>A0A9P9HD19</accession>
<keyword evidence="3" id="KW-1185">Reference proteome</keyword>
<proteinExistence type="predicted"/>
<dbReference type="Proteomes" id="UP000720189">
    <property type="component" value="Unassembled WGS sequence"/>
</dbReference>
<organism evidence="2 3">
    <name type="scientific">Fusarium redolens</name>
    <dbReference type="NCBI Taxonomy" id="48865"/>
    <lineage>
        <taxon>Eukaryota</taxon>
        <taxon>Fungi</taxon>
        <taxon>Dikarya</taxon>
        <taxon>Ascomycota</taxon>
        <taxon>Pezizomycotina</taxon>
        <taxon>Sordariomycetes</taxon>
        <taxon>Hypocreomycetidae</taxon>
        <taxon>Hypocreales</taxon>
        <taxon>Nectriaceae</taxon>
        <taxon>Fusarium</taxon>
        <taxon>Fusarium redolens species complex</taxon>
    </lineage>
</organism>
<evidence type="ECO:0000256" key="1">
    <source>
        <dbReference type="SAM" id="Coils"/>
    </source>
</evidence>
<dbReference type="OrthoDB" id="5220943at2759"/>
<protein>
    <submittedName>
        <fullName evidence="2">Uncharacterized protein</fullName>
    </submittedName>
</protein>
<gene>
    <name evidence="2" type="ORF">BKA55DRAFT_510619</name>
</gene>
<dbReference type="RefSeq" id="XP_046050506.1">
    <property type="nucleotide sequence ID" value="XM_046187624.1"/>
</dbReference>